<dbReference type="SUPFAM" id="SSF54427">
    <property type="entry name" value="NTF2-like"/>
    <property type="match status" value="1"/>
</dbReference>
<reference evidence="2 3" key="1">
    <citation type="journal article" date="2019" name="Int. J. Syst. Evol. Microbiol.">
        <title>The Global Catalogue of Microorganisms (GCM) 10K type strain sequencing project: providing services to taxonomists for standard genome sequencing and annotation.</title>
        <authorList>
            <consortium name="The Broad Institute Genomics Platform"/>
            <consortium name="The Broad Institute Genome Sequencing Center for Infectious Disease"/>
            <person name="Wu L."/>
            <person name="Ma J."/>
        </authorList>
    </citation>
    <scope>NUCLEOTIDE SEQUENCE [LARGE SCALE GENOMIC DNA]</scope>
    <source>
        <strain evidence="2 3">JCM 14942</strain>
    </source>
</reference>
<dbReference type="EMBL" id="BAAAOR010000029">
    <property type="protein sequence ID" value="GAA1532769.1"/>
    <property type="molecule type" value="Genomic_DNA"/>
</dbReference>
<keyword evidence="3" id="KW-1185">Reference proteome</keyword>
<comment type="caution">
    <text evidence="2">The sequence shown here is derived from an EMBL/GenBank/DDBJ whole genome shotgun (WGS) entry which is preliminary data.</text>
</comment>
<dbReference type="RefSeq" id="WP_344113191.1">
    <property type="nucleotide sequence ID" value="NZ_BAAAOR010000029.1"/>
</dbReference>
<evidence type="ECO:0000259" key="1">
    <source>
        <dbReference type="Pfam" id="PF12680"/>
    </source>
</evidence>
<dbReference type="InterPro" id="IPR037401">
    <property type="entry name" value="SnoaL-like"/>
</dbReference>
<gene>
    <name evidence="2" type="ORF">GCM10009788_39810</name>
</gene>
<protein>
    <recommendedName>
        <fullName evidence="1">SnoaL-like domain-containing protein</fullName>
    </recommendedName>
</protein>
<dbReference type="Pfam" id="PF12680">
    <property type="entry name" value="SnoaL_2"/>
    <property type="match status" value="1"/>
</dbReference>
<accession>A0ABN2B5Y9</accession>
<dbReference type="Proteomes" id="UP001500842">
    <property type="component" value="Unassembled WGS sequence"/>
</dbReference>
<organism evidence="2 3">
    <name type="scientific">Nocardioides humi</name>
    <dbReference type="NCBI Taxonomy" id="449461"/>
    <lineage>
        <taxon>Bacteria</taxon>
        <taxon>Bacillati</taxon>
        <taxon>Actinomycetota</taxon>
        <taxon>Actinomycetes</taxon>
        <taxon>Propionibacteriales</taxon>
        <taxon>Nocardioidaceae</taxon>
        <taxon>Nocardioides</taxon>
    </lineage>
</organism>
<proteinExistence type="predicted"/>
<sequence length="150" mass="17061">MTAQGPRSNTEAVLRWYEGMSSQDATKAMEFFTPDCRYWAVGLTGDGSLERYWMQGREEITAYLSENCTRTDPGRLTYTPLHVAEDDKGTVLVECTTDAWFSIGHHYQNQGVYVFDCDESHRIVEMRPFYDWGPVAAHRAATGWSGMPES</sequence>
<dbReference type="InterPro" id="IPR032710">
    <property type="entry name" value="NTF2-like_dom_sf"/>
</dbReference>
<feature type="domain" description="SnoaL-like" evidence="1">
    <location>
        <begin position="13"/>
        <end position="126"/>
    </location>
</feature>
<dbReference type="Gene3D" id="3.10.450.50">
    <property type="match status" value="1"/>
</dbReference>
<evidence type="ECO:0000313" key="2">
    <source>
        <dbReference type="EMBL" id="GAA1532769.1"/>
    </source>
</evidence>
<evidence type="ECO:0000313" key="3">
    <source>
        <dbReference type="Proteomes" id="UP001500842"/>
    </source>
</evidence>
<name>A0ABN2B5Y9_9ACTN</name>